<dbReference type="InterPro" id="IPR005627">
    <property type="entry name" value="CutC-like"/>
</dbReference>
<evidence type="ECO:0000256" key="2">
    <source>
        <dbReference type="ARBA" id="ARBA00022490"/>
    </source>
</evidence>
<gene>
    <name evidence="3" type="primary">cutC</name>
    <name evidence="4" type="ORF">FD22_GL002288</name>
</gene>
<dbReference type="AlphaFoldDB" id="A0A0R1F4P4"/>
<dbReference type="EMBL" id="AZCN01000076">
    <property type="protein sequence ID" value="KRK14561.1"/>
    <property type="molecule type" value="Genomic_DNA"/>
</dbReference>
<dbReference type="PANTHER" id="PTHR12598:SF0">
    <property type="entry name" value="COPPER HOMEOSTASIS PROTEIN CUTC HOMOLOG"/>
    <property type="match status" value="1"/>
</dbReference>
<protein>
    <recommendedName>
        <fullName evidence="3">PF03932 family protein CutC</fullName>
    </recommendedName>
</protein>
<comment type="similarity">
    <text evidence="1 3">Belongs to the CutC family.</text>
</comment>
<dbReference type="HAMAP" id="MF_00795">
    <property type="entry name" value="CutC"/>
    <property type="match status" value="1"/>
</dbReference>
<accession>A0A0R1F4P4</accession>
<dbReference type="Gene3D" id="3.20.20.380">
    <property type="entry name" value="Copper homeostasis (CutC) domain"/>
    <property type="match status" value="1"/>
</dbReference>
<comment type="caution">
    <text evidence="4">The sequence shown here is derived from an EMBL/GenBank/DDBJ whole genome shotgun (WGS) entry which is preliminary data.</text>
</comment>
<dbReference type="PANTHER" id="PTHR12598">
    <property type="entry name" value="COPPER HOMEOSTASIS PROTEIN CUTC"/>
    <property type="match status" value="1"/>
</dbReference>
<dbReference type="FunFam" id="3.20.20.380:FF:000003">
    <property type="entry name" value="Copper homeostasis protein CutC"/>
    <property type="match status" value="1"/>
</dbReference>
<dbReference type="RefSeq" id="WP_010010149.1">
    <property type="nucleotide sequence ID" value="NZ_AZCN01000076.1"/>
</dbReference>
<comment type="subcellular location">
    <subcellularLocation>
        <location evidence="3">Cytoplasm</location>
    </subcellularLocation>
</comment>
<reference evidence="4 5" key="1">
    <citation type="journal article" date="2015" name="Genome Announc.">
        <title>Expanding the biotechnology potential of lactobacilli through comparative genomics of 213 strains and associated genera.</title>
        <authorList>
            <person name="Sun Z."/>
            <person name="Harris H.M."/>
            <person name="McCann A."/>
            <person name="Guo C."/>
            <person name="Argimon S."/>
            <person name="Zhang W."/>
            <person name="Yang X."/>
            <person name="Jeffery I.B."/>
            <person name="Cooney J.C."/>
            <person name="Kagawa T.F."/>
            <person name="Liu W."/>
            <person name="Song Y."/>
            <person name="Salvetti E."/>
            <person name="Wrobel A."/>
            <person name="Rasinkangas P."/>
            <person name="Parkhill J."/>
            <person name="Rea M.C."/>
            <person name="O'Sullivan O."/>
            <person name="Ritari J."/>
            <person name="Douillard F.P."/>
            <person name="Paul Ross R."/>
            <person name="Yang R."/>
            <person name="Briner A.E."/>
            <person name="Felis G.E."/>
            <person name="de Vos W.M."/>
            <person name="Barrangou R."/>
            <person name="Klaenhammer T.R."/>
            <person name="Caufield P.W."/>
            <person name="Cui Y."/>
            <person name="Zhang H."/>
            <person name="O'Toole P.W."/>
        </authorList>
    </citation>
    <scope>NUCLEOTIDE SEQUENCE [LARGE SCALE GENOMIC DNA]</scope>
    <source>
        <strain evidence="4 5">DSM 20001</strain>
    </source>
</reference>
<dbReference type="SUPFAM" id="SSF110395">
    <property type="entry name" value="CutC-like"/>
    <property type="match status" value="1"/>
</dbReference>
<keyword evidence="2 3" id="KW-0963">Cytoplasm</keyword>
<organism evidence="4 5">
    <name type="scientific">Loigolactobacillus coryniformis subsp. coryniformis KCTC 3167 = DSM 20001</name>
    <dbReference type="NCBI Taxonomy" id="913848"/>
    <lineage>
        <taxon>Bacteria</taxon>
        <taxon>Bacillati</taxon>
        <taxon>Bacillota</taxon>
        <taxon>Bacilli</taxon>
        <taxon>Lactobacillales</taxon>
        <taxon>Lactobacillaceae</taxon>
        <taxon>Loigolactobacillus</taxon>
    </lineage>
</organism>
<evidence type="ECO:0000256" key="1">
    <source>
        <dbReference type="ARBA" id="ARBA00007768"/>
    </source>
</evidence>
<sequence length="212" mass="22727">MLIKEVCLENFTNLPQAIRQGANRIELCDNLAVGGTTVSHGVMAETMRYAHEKDVPVFTMIRPRGGNFVYNDLELRMMEADLFTAQQLGADGVVFGCLTSDHQIDEEAMEMLLGAAGGMEVTFHMAFDEIAADQQPAAIDWLAEHQVTRILTHGGPLTEPLNIAALKQTIATANGRLTILPGGGITADNATELATELGIPEVHGTKVVGTLG</sequence>
<dbReference type="InterPro" id="IPR036822">
    <property type="entry name" value="CutC-like_dom_sf"/>
</dbReference>
<dbReference type="Pfam" id="PF03932">
    <property type="entry name" value="CutC"/>
    <property type="match status" value="1"/>
</dbReference>
<evidence type="ECO:0000256" key="3">
    <source>
        <dbReference type="HAMAP-Rule" id="MF_00795"/>
    </source>
</evidence>
<evidence type="ECO:0000313" key="4">
    <source>
        <dbReference type="EMBL" id="KRK14561.1"/>
    </source>
</evidence>
<evidence type="ECO:0000313" key="5">
    <source>
        <dbReference type="Proteomes" id="UP000051181"/>
    </source>
</evidence>
<dbReference type="eggNOG" id="COG3142">
    <property type="taxonomic scope" value="Bacteria"/>
</dbReference>
<name>A0A0R1F4P4_9LACO</name>
<dbReference type="PATRIC" id="fig|913848.6.peg.2335"/>
<dbReference type="GeneID" id="65917617"/>
<dbReference type="Proteomes" id="UP000051181">
    <property type="component" value="Unassembled WGS sequence"/>
</dbReference>
<comment type="caution">
    <text evidence="3">Once thought to be involved in copper homeostasis, experiments in E.coli have shown this is not the case.</text>
</comment>
<dbReference type="GO" id="GO:0005507">
    <property type="term" value="F:copper ion binding"/>
    <property type="evidence" value="ECO:0007669"/>
    <property type="project" value="TreeGrafter"/>
</dbReference>
<dbReference type="GO" id="GO:0005737">
    <property type="term" value="C:cytoplasm"/>
    <property type="evidence" value="ECO:0007669"/>
    <property type="project" value="UniProtKB-SubCell"/>
</dbReference>
<proteinExistence type="inferred from homology"/>